<protein>
    <submittedName>
        <fullName evidence="1">Uncharacterized protein</fullName>
    </submittedName>
</protein>
<keyword evidence="3" id="KW-1185">Reference proteome</keyword>
<name>A0A815UZU5_9BILA</name>
<dbReference type="AlphaFoldDB" id="A0A815UZU5"/>
<evidence type="ECO:0000313" key="1">
    <source>
        <dbReference type="EMBL" id="CAF1527847.1"/>
    </source>
</evidence>
<dbReference type="EMBL" id="CAJOBC010090037">
    <property type="protein sequence ID" value="CAF4386916.1"/>
    <property type="molecule type" value="Genomic_DNA"/>
</dbReference>
<reference evidence="1" key="1">
    <citation type="submission" date="2021-02" db="EMBL/GenBank/DDBJ databases">
        <authorList>
            <person name="Nowell W R."/>
        </authorList>
    </citation>
    <scope>NUCLEOTIDE SEQUENCE</scope>
</reference>
<gene>
    <name evidence="1" type="ORF">GPM918_LOCUS37884</name>
    <name evidence="2" type="ORF">SRO942_LOCUS38666</name>
</gene>
<comment type="caution">
    <text evidence="1">The sequence shown here is derived from an EMBL/GenBank/DDBJ whole genome shotgun (WGS) entry which is preliminary data.</text>
</comment>
<proteinExistence type="predicted"/>
<sequence length="45" mass="5059">MDWTGLRSPYGALVCTLRTAEISSGKAVNLLSLKINYHPLYIHVR</sequence>
<dbReference type="EMBL" id="CAJNOQ010024469">
    <property type="protein sequence ID" value="CAF1527847.1"/>
    <property type="molecule type" value="Genomic_DNA"/>
</dbReference>
<accession>A0A815UZU5</accession>
<evidence type="ECO:0000313" key="3">
    <source>
        <dbReference type="Proteomes" id="UP000663829"/>
    </source>
</evidence>
<evidence type="ECO:0000313" key="2">
    <source>
        <dbReference type="EMBL" id="CAF4386916.1"/>
    </source>
</evidence>
<dbReference type="Proteomes" id="UP000663829">
    <property type="component" value="Unassembled WGS sequence"/>
</dbReference>
<dbReference type="Proteomes" id="UP000681722">
    <property type="component" value="Unassembled WGS sequence"/>
</dbReference>
<organism evidence="1 3">
    <name type="scientific">Didymodactylos carnosus</name>
    <dbReference type="NCBI Taxonomy" id="1234261"/>
    <lineage>
        <taxon>Eukaryota</taxon>
        <taxon>Metazoa</taxon>
        <taxon>Spiralia</taxon>
        <taxon>Gnathifera</taxon>
        <taxon>Rotifera</taxon>
        <taxon>Eurotatoria</taxon>
        <taxon>Bdelloidea</taxon>
        <taxon>Philodinida</taxon>
        <taxon>Philodinidae</taxon>
        <taxon>Didymodactylos</taxon>
    </lineage>
</organism>
<feature type="non-terminal residue" evidence="1">
    <location>
        <position position="45"/>
    </location>
</feature>